<protein>
    <submittedName>
        <fullName evidence="2">Cellobiose transport system substrate-binding protein</fullName>
    </submittedName>
</protein>
<keyword evidence="3" id="KW-1185">Reference proteome</keyword>
<dbReference type="InterPro" id="IPR006059">
    <property type="entry name" value="SBP"/>
</dbReference>
<dbReference type="Proteomes" id="UP000587527">
    <property type="component" value="Unassembled WGS sequence"/>
</dbReference>
<reference evidence="2 3" key="1">
    <citation type="submission" date="2020-08" db="EMBL/GenBank/DDBJ databases">
        <title>Sequencing the genomes of 1000 actinobacteria strains.</title>
        <authorList>
            <person name="Klenk H.-P."/>
        </authorList>
    </citation>
    <scope>NUCLEOTIDE SEQUENCE [LARGE SCALE GENOMIC DNA]</scope>
    <source>
        <strain evidence="2 3">DSM 45362</strain>
    </source>
</reference>
<dbReference type="Pfam" id="PF13416">
    <property type="entry name" value="SBP_bac_8"/>
    <property type="match status" value="1"/>
</dbReference>
<evidence type="ECO:0000313" key="2">
    <source>
        <dbReference type="EMBL" id="MBB5871410.1"/>
    </source>
</evidence>
<dbReference type="SUPFAM" id="SSF53850">
    <property type="entry name" value="Periplasmic binding protein-like II"/>
    <property type="match status" value="1"/>
</dbReference>
<evidence type="ECO:0000256" key="1">
    <source>
        <dbReference type="SAM" id="SignalP"/>
    </source>
</evidence>
<dbReference type="AlphaFoldDB" id="A0A841BXG9"/>
<dbReference type="PANTHER" id="PTHR43649">
    <property type="entry name" value="ARABINOSE-BINDING PROTEIN-RELATED"/>
    <property type="match status" value="1"/>
</dbReference>
<sequence>MRTLSRRAGLAAVLALSLLGVVACSKDSDTGSSDEKITLNVGLFGDFGFQPLYEEFKKTHPNVEIKERIADFGAHHQNLAAHLATNSGAADIEAVELAYISQFTSQPGKFHNLLDQGAGSMESQWLPWKWQQGLSTDKKSLIGLGTDVGGMAMCYRTDLFAKAGLPTERDKVSALWPTWQEYVNVGKTYQSKAGKGAYFFEASGNMFRAMVEQGQTGVYDNSDKIIVGENPDVKKAWDLTVDAIKAGESAKLAAWTPEWTAAFGKGTFATIVCPAWMTAYIEGNAKDAAGKWDVATVPGGSGNMGGSHLVLPKQGKHPKEAYELIKFLTSSESQAAVFKKTGNFPSLPKLYDDPSITGFSKAYFNNAPIGKIFSDAAKAVQPQHMGPKTGDVMTAIGQGLGRIEQGQQQPDAAWTQVLSDVAKLQ</sequence>
<comment type="caution">
    <text evidence="2">The sequence shown here is derived from an EMBL/GenBank/DDBJ whole genome shotgun (WGS) entry which is preliminary data.</text>
</comment>
<dbReference type="PROSITE" id="PS51257">
    <property type="entry name" value="PROKAR_LIPOPROTEIN"/>
    <property type="match status" value="1"/>
</dbReference>
<keyword evidence="1" id="KW-0732">Signal</keyword>
<dbReference type="RefSeq" id="WP_184839436.1">
    <property type="nucleotide sequence ID" value="NZ_JACHMN010000002.1"/>
</dbReference>
<organism evidence="2 3">
    <name type="scientific">Allocatelliglobosispora scoriae</name>
    <dbReference type="NCBI Taxonomy" id="643052"/>
    <lineage>
        <taxon>Bacteria</taxon>
        <taxon>Bacillati</taxon>
        <taxon>Actinomycetota</taxon>
        <taxon>Actinomycetes</taxon>
        <taxon>Micromonosporales</taxon>
        <taxon>Micromonosporaceae</taxon>
        <taxon>Allocatelliglobosispora</taxon>
    </lineage>
</organism>
<proteinExistence type="predicted"/>
<name>A0A841BXG9_9ACTN</name>
<accession>A0A841BXG9</accession>
<dbReference type="PANTHER" id="PTHR43649:SF32">
    <property type="entry name" value="SUGAR BINDING SECRETED PROTEIN"/>
    <property type="match status" value="1"/>
</dbReference>
<dbReference type="EMBL" id="JACHMN010000002">
    <property type="protein sequence ID" value="MBB5871410.1"/>
    <property type="molecule type" value="Genomic_DNA"/>
</dbReference>
<dbReference type="Gene3D" id="3.40.190.10">
    <property type="entry name" value="Periplasmic binding protein-like II"/>
    <property type="match status" value="1"/>
</dbReference>
<evidence type="ECO:0000313" key="3">
    <source>
        <dbReference type="Proteomes" id="UP000587527"/>
    </source>
</evidence>
<gene>
    <name evidence="2" type="ORF">F4553_004789</name>
</gene>
<dbReference type="InterPro" id="IPR050490">
    <property type="entry name" value="Bact_solute-bd_prot1"/>
</dbReference>
<feature type="chain" id="PRO_5039695430" evidence="1">
    <location>
        <begin position="24"/>
        <end position="425"/>
    </location>
</feature>
<feature type="signal peptide" evidence="1">
    <location>
        <begin position="1"/>
        <end position="23"/>
    </location>
</feature>